<evidence type="ECO:0000259" key="7">
    <source>
        <dbReference type="Pfam" id="PF07980"/>
    </source>
</evidence>
<evidence type="ECO:0000256" key="3">
    <source>
        <dbReference type="ARBA" id="ARBA00022729"/>
    </source>
</evidence>
<comment type="subcellular location">
    <subcellularLocation>
        <location evidence="1">Cell outer membrane</location>
    </subcellularLocation>
</comment>
<evidence type="ECO:0000256" key="1">
    <source>
        <dbReference type="ARBA" id="ARBA00004442"/>
    </source>
</evidence>
<comment type="caution">
    <text evidence="9">The sequence shown here is derived from an EMBL/GenBank/DDBJ whole genome shotgun (WGS) entry which is preliminary data.</text>
</comment>
<evidence type="ECO:0000256" key="4">
    <source>
        <dbReference type="ARBA" id="ARBA00023136"/>
    </source>
</evidence>
<dbReference type="InterPro" id="IPR011990">
    <property type="entry name" value="TPR-like_helical_dom_sf"/>
</dbReference>
<dbReference type="InterPro" id="IPR019734">
    <property type="entry name" value="TPR_rpt"/>
</dbReference>
<comment type="similarity">
    <text evidence="2">Belongs to the SusD family.</text>
</comment>
<dbReference type="Proteomes" id="UP000812961">
    <property type="component" value="Unassembled WGS sequence"/>
</dbReference>
<name>A0ABS7GAC7_9BACT</name>
<evidence type="ECO:0000256" key="2">
    <source>
        <dbReference type="ARBA" id="ARBA00006275"/>
    </source>
</evidence>
<dbReference type="RefSeq" id="WP_220248708.1">
    <property type="nucleotide sequence ID" value="NZ_JAICCF010000001.1"/>
</dbReference>
<dbReference type="EMBL" id="JAICCF010000001">
    <property type="protein sequence ID" value="MBW8683488.1"/>
    <property type="molecule type" value="Genomic_DNA"/>
</dbReference>
<dbReference type="Pfam" id="PF07980">
    <property type="entry name" value="SusD_RagB"/>
    <property type="match status" value="1"/>
</dbReference>
<reference evidence="9 10" key="1">
    <citation type="submission" date="2021-08" db="EMBL/GenBank/DDBJ databases">
        <title>The genome sequence of Chitinophaga sp. B61.</title>
        <authorList>
            <person name="Zhang X."/>
        </authorList>
    </citation>
    <scope>NUCLEOTIDE SEQUENCE [LARGE SCALE GENOMIC DNA]</scope>
    <source>
        <strain evidence="9 10">B61</strain>
    </source>
</reference>
<keyword evidence="4" id="KW-0472">Membrane</keyword>
<dbReference type="SUPFAM" id="SSF48452">
    <property type="entry name" value="TPR-like"/>
    <property type="match status" value="1"/>
</dbReference>
<accession>A0ABS7GAC7</accession>
<dbReference type="PROSITE" id="PS50005">
    <property type="entry name" value="TPR"/>
    <property type="match status" value="1"/>
</dbReference>
<proteinExistence type="inferred from homology"/>
<evidence type="ECO:0000256" key="5">
    <source>
        <dbReference type="ARBA" id="ARBA00023237"/>
    </source>
</evidence>
<evidence type="ECO:0000259" key="8">
    <source>
        <dbReference type="Pfam" id="PF14322"/>
    </source>
</evidence>
<sequence length="463" mass="52575">MNNKYIQAATVVITIALGLSFSGCSKQDEFLDAKSDQKLIVPETLDDYQLLLNNESVFNSQADPGLPLVSSESYYVLPTTWSSLFDVVEKNAYIWAKDLYEGSLVTTRDWSNPYSQVYYANTILDGLSDLTPSTSEIKRWNEIKGAALFYRSYAFYSLVQAFSVPFDSATFATDPGIPIRLSSDLNIKSTRSSVKHCYDQILSDLEVAISLLPTNASLKTQPSKLTANALLARIYLSIGNYEKAYQYANESLQINSTLTDYNTLTPTNFTITTAFLEEDIFHRTVVPYLVMLRSRGIIDSTLYKSYATNDLRRSHFFINFNGQIRFRGSYDFRNQTFSGLANDEIYLIRAESSARLGRVAPALEDLNTLLKTRFNNSVPYVPITAANKEEALAVILKEREKELLYRGLQWTDLRRLNKKGNYNRTITRVIDNNTYKLVPNDARYALPIPVQEIQLSNLEQNPR</sequence>
<keyword evidence="5" id="KW-0998">Cell outer membrane</keyword>
<protein>
    <submittedName>
        <fullName evidence="9">RagB/SusD family nutrient uptake outer membrane protein</fullName>
    </submittedName>
</protein>
<evidence type="ECO:0000313" key="9">
    <source>
        <dbReference type="EMBL" id="MBW8683488.1"/>
    </source>
</evidence>
<dbReference type="Gene3D" id="1.25.40.390">
    <property type="match status" value="2"/>
</dbReference>
<keyword evidence="6" id="KW-0802">TPR repeat</keyword>
<dbReference type="InterPro" id="IPR012944">
    <property type="entry name" value="SusD_RagB_dom"/>
</dbReference>
<dbReference type="PROSITE" id="PS51257">
    <property type="entry name" value="PROKAR_LIPOPROTEIN"/>
    <property type="match status" value="1"/>
</dbReference>
<dbReference type="InterPro" id="IPR033985">
    <property type="entry name" value="SusD-like_N"/>
</dbReference>
<evidence type="ECO:0000313" key="10">
    <source>
        <dbReference type="Proteomes" id="UP000812961"/>
    </source>
</evidence>
<organism evidence="9 10">
    <name type="scientific">Chitinophaga rhizophila</name>
    <dbReference type="NCBI Taxonomy" id="2866212"/>
    <lineage>
        <taxon>Bacteria</taxon>
        <taxon>Pseudomonadati</taxon>
        <taxon>Bacteroidota</taxon>
        <taxon>Chitinophagia</taxon>
        <taxon>Chitinophagales</taxon>
        <taxon>Chitinophagaceae</taxon>
        <taxon>Chitinophaga</taxon>
    </lineage>
</organism>
<keyword evidence="3" id="KW-0732">Signal</keyword>
<dbReference type="Pfam" id="PF14322">
    <property type="entry name" value="SusD-like_3"/>
    <property type="match status" value="1"/>
</dbReference>
<feature type="domain" description="RagB/SusD" evidence="7">
    <location>
        <begin position="344"/>
        <end position="462"/>
    </location>
</feature>
<evidence type="ECO:0000256" key="6">
    <source>
        <dbReference type="PROSITE-ProRule" id="PRU00339"/>
    </source>
</evidence>
<keyword evidence="10" id="KW-1185">Reference proteome</keyword>
<feature type="domain" description="SusD-like N-terminal" evidence="8">
    <location>
        <begin position="29"/>
        <end position="236"/>
    </location>
</feature>
<gene>
    <name evidence="9" type="ORF">K1Y79_04000</name>
</gene>
<feature type="repeat" description="TPR" evidence="6">
    <location>
        <begin position="225"/>
        <end position="258"/>
    </location>
</feature>